<feature type="region of interest" description="Disordered" evidence="6">
    <location>
        <begin position="98"/>
        <end position="290"/>
    </location>
</feature>
<dbReference type="RefSeq" id="XP_025377493.1">
    <property type="nucleotide sequence ID" value="XM_025525005.1"/>
</dbReference>
<feature type="compositionally biased region" description="Acidic residues" evidence="6">
    <location>
        <begin position="157"/>
        <end position="186"/>
    </location>
</feature>
<dbReference type="PANTHER" id="PTHR14428:SF5">
    <property type="entry name" value="NUCLEOLAR COMPLEX PROTEIN 3 HOMOLOG"/>
    <property type="match status" value="1"/>
</dbReference>
<dbReference type="OrthoDB" id="10263597at2759"/>
<keyword evidence="3" id="KW-0175">Coiled coil</keyword>
<feature type="region of interest" description="Disordered" evidence="6">
    <location>
        <begin position="543"/>
        <end position="571"/>
    </location>
</feature>
<dbReference type="Pfam" id="PF07540">
    <property type="entry name" value="NOC3p"/>
    <property type="match status" value="1"/>
</dbReference>
<keyword evidence="5" id="KW-0690">Ribosome biogenesis</keyword>
<dbReference type="GeneID" id="37046921"/>
<proteinExistence type="inferred from homology"/>
<evidence type="ECO:0000313" key="10">
    <source>
        <dbReference type="Proteomes" id="UP000245768"/>
    </source>
</evidence>
<evidence type="ECO:0000256" key="6">
    <source>
        <dbReference type="SAM" id="MobiDB-lite"/>
    </source>
</evidence>
<evidence type="ECO:0000256" key="1">
    <source>
        <dbReference type="ARBA" id="ARBA00004604"/>
    </source>
</evidence>
<feature type="region of interest" description="Disordered" evidence="6">
    <location>
        <begin position="666"/>
        <end position="697"/>
    </location>
</feature>
<dbReference type="Proteomes" id="UP000245768">
    <property type="component" value="Unassembled WGS sequence"/>
</dbReference>
<dbReference type="GO" id="GO:0003682">
    <property type="term" value="F:chromatin binding"/>
    <property type="evidence" value="ECO:0007669"/>
    <property type="project" value="TreeGrafter"/>
</dbReference>
<feature type="compositionally biased region" description="Acidic residues" evidence="6">
    <location>
        <begin position="134"/>
        <end position="146"/>
    </location>
</feature>
<evidence type="ECO:0000259" key="8">
    <source>
        <dbReference type="Pfam" id="PF07540"/>
    </source>
</evidence>
<sequence>MAKMFAAGGGGKKTTAANRKAKRGPKAYIKTNHRANGDEDELAEMAEEMRDAGDDDDEENEGEEEEHKLPKVNGSAKGKSKMEDDFLLRLNERAISKTMAETKRLQKEERLKQQAEQPGPSRKKYSSTNGIDVPDVEDGDSDEASTDMEGASVGSGADDDEVDDEGDLSDPEWDEASDFSEEEGEEYGNKDDAERRGDREERYSAKLAQRSRRAELQEMEEKEARKRKRLPRRGEQGWDSGEEEGVSGDGEETVPKEKKSRVVHGRLPSLSPEVDEEEEEAKRKRKEPKSTILTGSRFGLKSPYAIMSQPKRSNRIVAAREQIARLATDVVGDPEVGLGMLRRLFVFAGETVTSPDADEGDDPPRQVDDAIRGSAILSLCAVFTDILPGYRIRALSEKEQEERVNQETARRREWEQGLVQVYKDYLESCERILRAKSSISSLALRAMCQLMTRATHFNYRTNLIRSLVSHISRRSWDEGSQLCYDALVEVVQKDVQGEASLEVVRLLNRMIRERRYKVHAKVINILLHLRLRDELAAGKRANTTTVTSVDGGKASKGKSKPKEVRKGKAQHLSKKQVKKMKEIKEIEEEMKEAEAEVDHEERERHQTETLKLLFVLYFSILKAPKVSSSLLSTALEGLSRFAHRINVDFFRDLLAVLRLHVKKALGREEGEEEEENAGSSDEAQSSQDDEETQDGKASSSDIRLALLCIVTIFELLSGQGEALNLDMSDMVSKLYTLLLSLALRSDLEEVPSSSASAVQQQEPRTMTDLMLRGLDLALLRPPASSIPAERCAAFIKRILTCSLHTPPTTTRRLLGMARALIARDSRLEALLDTQDRARDGYFDPLATDADVDSVRPLGAGEAAWELFGLARSVNEDVAHDALKLQAWRQL</sequence>
<dbReference type="InterPro" id="IPR011501">
    <property type="entry name" value="Noc3_N"/>
</dbReference>
<dbReference type="Pfam" id="PF03914">
    <property type="entry name" value="CBF"/>
    <property type="match status" value="1"/>
</dbReference>
<feature type="domain" description="Nucleolar complex-associated protein 3 N-terminal" evidence="8">
    <location>
        <begin position="319"/>
        <end position="425"/>
    </location>
</feature>
<evidence type="ECO:0000259" key="7">
    <source>
        <dbReference type="Pfam" id="PF03914"/>
    </source>
</evidence>
<gene>
    <name evidence="9" type="ORF">FA10DRAFT_301565</name>
</gene>
<dbReference type="PANTHER" id="PTHR14428">
    <property type="entry name" value="NUCLEOLAR COMPLEX PROTEIN 3"/>
    <property type="match status" value="1"/>
</dbReference>
<dbReference type="PIRSF" id="PIRSF028977">
    <property type="entry name" value="Nucleolar_complex_p3"/>
    <property type="match status" value="1"/>
</dbReference>
<evidence type="ECO:0000256" key="3">
    <source>
        <dbReference type="ARBA" id="ARBA00023054"/>
    </source>
</evidence>
<dbReference type="GO" id="GO:0005730">
    <property type="term" value="C:nucleolus"/>
    <property type="evidence" value="ECO:0007669"/>
    <property type="project" value="UniProtKB-SubCell"/>
</dbReference>
<protein>
    <recommendedName>
        <fullName evidence="5">Nucleolar complex-associated protein 3</fullName>
    </recommendedName>
</protein>
<dbReference type="InParanoid" id="A0A316YR92"/>
<dbReference type="GO" id="GO:0006270">
    <property type="term" value="P:DNA replication initiation"/>
    <property type="evidence" value="ECO:0007669"/>
    <property type="project" value="TreeGrafter"/>
</dbReference>
<dbReference type="InterPro" id="IPR016903">
    <property type="entry name" value="Nucleolar_cplx-assoc_3"/>
</dbReference>
<accession>A0A316YR92</accession>
<keyword evidence="4" id="KW-0539">Nucleus</keyword>
<feature type="region of interest" description="Disordered" evidence="6">
    <location>
        <begin position="1"/>
        <end position="84"/>
    </location>
</feature>
<dbReference type="AlphaFoldDB" id="A0A316YR92"/>
<dbReference type="EMBL" id="KZ819636">
    <property type="protein sequence ID" value="PWN90295.1"/>
    <property type="molecule type" value="Genomic_DNA"/>
</dbReference>
<comment type="function">
    <text evidence="5">Required for synthesis of 60S ribosomal subunits and the transport of pre-ribosomes from the nucleoplasm to the cytoplasm.</text>
</comment>
<dbReference type="FunCoup" id="A0A316YR92">
    <property type="interactions" value="474"/>
</dbReference>
<comment type="similarity">
    <text evidence="2 5">Belongs to the CBF/MAK21 family.</text>
</comment>
<feature type="compositionally biased region" description="Acidic residues" evidence="6">
    <location>
        <begin position="53"/>
        <end position="64"/>
    </location>
</feature>
<evidence type="ECO:0000256" key="4">
    <source>
        <dbReference type="ARBA" id="ARBA00023242"/>
    </source>
</evidence>
<dbReference type="STRING" id="215250.A0A316YR92"/>
<dbReference type="GO" id="GO:0042254">
    <property type="term" value="P:ribosome biogenesis"/>
    <property type="evidence" value="ECO:0007669"/>
    <property type="project" value="UniProtKB-KW"/>
</dbReference>
<reference evidence="9 10" key="1">
    <citation type="journal article" date="2018" name="Mol. Biol. Evol.">
        <title>Broad Genomic Sampling Reveals a Smut Pathogenic Ancestry of the Fungal Clade Ustilaginomycotina.</title>
        <authorList>
            <person name="Kijpornyongpan T."/>
            <person name="Mondo S.J."/>
            <person name="Barry K."/>
            <person name="Sandor L."/>
            <person name="Lee J."/>
            <person name="Lipzen A."/>
            <person name="Pangilinan J."/>
            <person name="LaButti K."/>
            <person name="Hainaut M."/>
            <person name="Henrissat B."/>
            <person name="Grigoriev I.V."/>
            <person name="Spatafora J.W."/>
            <person name="Aime M.C."/>
        </authorList>
    </citation>
    <scope>NUCLEOTIDE SEQUENCE [LARGE SCALE GENOMIC DNA]</scope>
    <source>
        <strain evidence="9 10">MCA 4198</strain>
    </source>
</reference>
<evidence type="ECO:0000256" key="2">
    <source>
        <dbReference type="ARBA" id="ARBA00007797"/>
    </source>
</evidence>
<keyword evidence="10" id="KW-1185">Reference proteome</keyword>
<name>A0A316YR92_9BASI</name>
<evidence type="ECO:0000256" key="5">
    <source>
        <dbReference type="PIRNR" id="PIRNR028977"/>
    </source>
</evidence>
<comment type="subcellular location">
    <subcellularLocation>
        <location evidence="1 5">Nucleus</location>
        <location evidence="1 5">Nucleolus</location>
    </subcellularLocation>
</comment>
<feature type="compositionally biased region" description="Basic and acidic residues" evidence="6">
    <location>
        <begin position="187"/>
        <end position="204"/>
    </location>
</feature>
<dbReference type="InterPro" id="IPR005612">
    <property type="entry name" value="CCAAT-binding_factor"/>
</dbReference>
<organism evidence="9 10">
    <name type="scientific">Acaromyces ingoldii</name>
    <dbReference type="NCBI Taxonomy" id="215250"/>
    <lineage>
        <taxon>Eukaryota</taxon>
        <taxon>Fungi</taxon>
        <taxon>Dikarya</taxon>
        <taxon>Basidiomycota</taxon>
        <taxon>Ustilaginomycotina</taxon>
        <taxon>Exobasidiomycetes</taxon>
        <taxon>Exobasidiales</taxon>
        <taxon>Cryptobasidiaceae</taxon>
        <taxon>Acaromyces</taxon>
    </lineage>
</organism>
<evidence type="ECO:0000313" key="9">
    <source>
        <dbReference type="EMBL" id="PWN90295.1"/>
    </source>
</evidence>
<feature type="compositionally biased region" description="Acidic residues" evidence="6">
    <location>
        <begin position="240"/>
        <end position="252"/>
    </location>
</feature>
<feature type="domain" description="CCAAT-binding factor" evidence="7">
    <location>
        <begin position="705"/>
        <end position="878"/>
    </location>
</feature>
<feature type="compositionally biased region" description="Basic and acidic residues" evidence="6">
    <location>
        <begin position="98"/>
        <end position="113"/>
    </location>
</feature>